<name>A0ABN0YMF4_9ACTN</name>
<reference evidence="1 2" key="1">
    <citation type="journal article" date="2019" name="Int. J. Syst. Evol. Microbiol.">
        <title>The Global Catalogue of Microorganisms (GCM) 10K type strain sequencing project: providing services to taxonomists for standard genome sequencing and annotation.</title>
        <authorList>
            <consortium name="The Broad Institute Genomics Platform"/>
            <consortium name="The Broad Institute Genome Sequencing Center for Infectious Disease"/>
            <person name="Wu L."/>
            <person name="Ma J."/>
        </authorList>
    </citation>
    <scope>NUCLEOTIDE SEQUENCE [LARGE SCALE GENOMIC DNA]</scope>
    <source>
        <strain evidence="1 2">JCM 4788</strain>
    </source>
</reference>
<keyword evidence="2" id="KW-1185">Reference proteome</keyword>
<evidence type="ECO:0000313" key="1">
    <source>
        <dbReference type="EMBL" id="GAA0400927.1"/>
    </source>
</evidence>
<comment type="caution">
    <text evidence="1">The sequence shown here is derived from an EMBL/GenBank/DDBJ whole genome shotgun (WGS) entry which is preliminary data.</text>
</comment>
<organism evidence="1 2">
    <name type="scientific">Streptomyces luteireticuli</name>
    <dbReference type="NCBI Taxonomy" id="173858"/>
    <lineage>
        <taxon>Bacteria</taxon>
        <taxon>Bacillati</taxon>
        <taxon>Actinomycetota</taxon>
        <taxon>Actinomycetes</taxon>
        <taxon>Kitasatosporales</taxon>
        <taxon>Streptomycetaceae</taxon>
        <taxon>Streptomyces</taxon>
    </lineage>
</organism>
<dbReference type="EMBL" id="BAAABX010000023">
    <property type="protein sequence ID" value="GAA0400927.1"/>
    <property type="molecule type" value="Genomic_DNA"/>
</dbReference>
<dbReference type="Proteomes" id="UP001500879">
    <property type="component" value="Unassembled WGS sequence"/>
</dbReference>
<evidence type="ECO:0000313" key="2">
    <source>
        <dbReference type="Proteomes" id="UP001500879"/>
    </source>
</evidence>
<gene>
    <name evidence="1" type="ORF">GCM10010357_22490</name>
</gene>
<sequence>MNTPTPPPTYPPGTWLVDIRTNKLGRCMDKCGPHIQLRAPQGGREWDAPPNALRPAHADELHREGIASC</sequence>
<protein>
    <submittedName>
        <fullName evidence="1">Uncharacterized protein</fullName>
    </submittedName>
</protein>
<accession>A0ABN0YMF4</accession>
<proteinExistence type="predicted"/>